<evidence type="ECO:0000256" key="6">
    <source>
        <dbReference type="NCBIfam" id="TIGR00065"/>
    </source>
</evidence>
<dbReference type="InterPro" id="IPR000158">
    <property type="entry name" value="Cell_div_FtsZ"/>
</dbReference>
<dbReference type="PANTHER" id="PTHR30314:SF3">
    <property type="entry name" value="MITOCHONDRIAL DIVISION PROTEIN FSZA"/>
    <property type="match status" value="1"/>
</dbReference>
<dbReference type="SUPFAM" id="SSF55307">
    <property type="entry name" value="Tubulin C-terminal domain-like"/>
    <property type="match status" value="1"/>
</dbReference>
<accession>A0ABV0ATI1</accession>
<keyword evidence="5 7" id="KW-0132">Cell division</keyword>
<feature type="compositionally biased region" description="Pro residues" evidence="8">
    <location>
        <begin position="444"/>
        <end position="454"/>
    </location>
</feature>
<dbReference type="SUPFAM" id="SSF52490">
    <property type="entry name" value="Tubulin nucleotide-binding domain-like"/>
    <property type="match status" value="1"/>
</dbReference>
<comment type="caution">
    <text evidence="11">The sequence shown here is derived from an EMBL/GenBank/DDBJ whole genome shotgun (WGS) entry which is preliminary data.</text>
</comment>
<dbReference type="CDD" id="cd02201">
    <property type="entry name" value="FtsZ_type1"/>
    <property type="match status" value="1"/>
</dbReference>
<feature type="binding site" evidence="5">
    <location>
        <begin position="18"/>
        <end position="22"/>
    </location>
    <ligand>
        <name>GTP</name>
        <dbReference type="ChEBI" id="CHEBI:37565"/>
    </ligand>
</feature>
<organism evidence="11 12">
    <name type="scientific">Microbispora maris</name>
    <dbReference type="NCBI Taxonomy" id="3144104"/>
    <lineage>
        <taxon>Bacteria</taxon>
        <taxon>Bacillati</taxon>
        <taxon>Actinomycetota</taxon>
        <taxon>Actinomycetes</taxon>
        <taxon>Streptosporangiales</taxon>
        <taxon>Streptosporangiaceae</taxon>
        <taxon>Microbispora</taxon>
    </lineage>
</organism>
<dbReference type="InterPro" id="IPR020805">
    <property type="entry name" value="Cell_div_FtsZ_CS"/>
</dbReference>
<keyword evidence="3 5" id="KW-0342">GTP-binding</keyword>
<feature type="binding site" evidence="5">
    <location>
        <position position="184"/>
    </location>
    <ligand>
        <name>GTP</name>
        <dbReference type="ChEBI" id="CHEBI:37565"/>
    </ligand>
</feature>
<keyword evidence="2 5" id="KW-0547">Nucleotide-binding</keyword>
<dbReference type="Pfam" id="PF00091">
    <property type="entry name" value="Tubulin"/>
    <property type="match status" value="1"/>
</dbReference>
<dbReference type="InterPro" id="IPR036525">
    <property type="entry name" value="Tubulin/FtsZ_GTPase_sf"/>
</dbReference>
<evidence type="ECO:0000256" key="2">
    <source>
        <dbReference type="ARBA" id="ARBA00022741"/>
    </source>
</evidence>
<dbReference type="InterPro" id="IPR018316">
    <property type="entry name" value="Tubulin/FtsZ_2-layer-sand-dom"/>
</dbReference>
<dbReference type="HAMAP" id="MF_00909">
    <property type="entry name" value="FtsZ"/>
    <property type="match status" value="1"/>
</dbReference>
<dbReference type="Proteomes" id="UP001447516">
    <property type="component" value="Unassembled WGS sequence"/>
</dbReference>
<feature type="binding site" evidence="5">
    <location>
        <position position="140"/>
    </location>
    <ligand>
        <name>GTP</name>
        <dbReference type="ChEBI" id="CHEBI:37565"/>
    </ligand>
</feature>
<comment type="subcellular location">
    <subcellularLocation>
        <location evidence="5">Cytoplasm</location>
    </subcellularLocation>
    <text evidence="5">Assembles at midcell at the inner surface of the cytoplasmic membrane.</text>
</comment>
<dbReference type="PANTHER" id="PTHR30314">
    <property type="entry name" value="CELL DIVISION PROTEIN FTSZ-RELATED"/>
    <property type="match status" value="1"/>
</dbReference>
<dbReference type="EMBL" id="JBDJAW010000024">
    <property type="protein sequence ID" value="MEN3538600.1"/>
    <property type="molecule type" value="Genomic_DNA"/>
</dbReference>
<dbReference type="InterPro" id="IPR003008">
    <property type="entry name" value="Tubulin_FtsZ_GTPase"/>
</dbReference>
<feature type="compositionally biased region" description="Pro residues" evidence="8">
    <location>
        <begin position="349"/>
        <end position="358"/>
    </location>
</feature>
<dbReference type="SMART" id="SM00864">
    <property type="entry name" value="Tubulin"/>
    <property type="match status" value="1"/>
</dbReference>
<evidence type="ECO:0000256" key="5">
    <source>
        <dbReference type="HAMAP-Rule" id="MF_00909"/>
    </source>
</evidence>
<dbReference type="PRINTS" id="PR00423">
    <property type="entry name" value="CELLDVISFTSZ"/>
</dbReference>
<evidence type="ECO:0000313" key="12">
    <source>
        <dbReference type="Proteomes" id="UP001447516"/>
    </source>
</evidence>
<keyword evidence="5 7" id="KW-0131">Cell cycle</keyword>
<dbReference type="PROSITE" id="PS01134">
    <property type="entry name" value="FTSZ_1"/>
    <property type="match status" value="1"/>
</dbReference>
<feature type="compositionally biased region" description="Low complexity" evidence="8">
    <location>
        <begin position="366"/>
        <end position="382"/>
    </location>
</feature>
<dbReference type="InterPro" id="IPR024757">
    <property type="entry name" value="FtsZ_C"/>
</dbReference>
<dbReference type="InterPro" id="IPR037103">
    <property type="entry name" value="Tubulin/FtsZ-like_C"/>
</dbReference>
<dbReference type="NCBIfam" id="TIGR00065">
    <property type="entry name" value="ftsZ"/>
    <property type="match status" value="1"/>
</dbReference>
<keyword evidence="4 5" id="KW-0717">Septation</keyword>
<dbReference type="RefSeq" id="WP_346228531.1">
    <property type="nucleotide sequence ID" value="NZ_JBDJAW010000024.1"/>
</dbReference>
<dbReference type="Gene3D" id="3.40.50.1440">
    <property type="entry name" value="Tubulin/FtsZ, GTPase domain"/>
    <property type="match status" value="1"/>
</dbReference>
<dbReference type="InterPro" id="IPR008280">
    <property type="entry name" value="Tub_FtsZ_C"/>
</dbReference>
<comment type="function">
    <text evidence="5 7">Essential cell division protein that forms a contractile ring structure (Z ring) at the future cell division site. The regulation of the ring assembly controls the timing and the location of cell division. One of the functions of the FtsZ ring is to recruit other cell division proteins to the septum to produce a new cell wall between the dividing cells. Binds GTP and shows GTPase activity.</text>
</comment>
<evidence type="ECO:0000256" key="8">
    <source>
        <dbReference type="SAM" id="MobiDB-lite"/>
    </source>
</evidence>
<name>A0ABV0ATI1_9ACTN</name>
<feature type="domain" description="Tubulin/FtsZ GTPase" evidence="9">
    <location>
        <begin position="10"/>
        <end position="202"/>
    </location>
</feature>
<keyword evidence="12" id="KW-1185">Reference proteome</keyword>
<feature type="compositionally biased region" description="Low complexity" evidence="8">
    <location>
        <begin position="319"/>
        <end position="348"/>
    </location>
</feature>
<evidence type="ECO:0000256" key="7">
    <source>
        <dbReference type="RuleBase" id="RU000631"/>
    </source>
</evidence>
<evidence type="ECO:0000259" key="9">
    <source>
        <dbReference type="SMART" id="SM00864"/>
    </source>
</evidence>
<evidence type="ECO:0000256" key="1">
    <source>
        <dbReference type="ARBA" id="ARBA00009690"/>
    </source>
</evidence>
<feature type="binding site" evidence="5">
    <location>
        <begin position="105"/>
        <end position="107"/>
    </location>
    <ligand>
        <name>GTP</name>
        <dbReference type="ChEBI" id="CHEBI:37565"/>
    </ligand>
</feature>
<feature type="compositionally biased region" description="Acidic residues" evidence="8">
    <location>
        <begin position="471"/>
        <end position="484"/>
    </location>
</feature>
<gene>
    <name evidence="5 11" type="primary">ftsZ</name>
    <name evidence="11" type="ORF">AAH991_26045</name>
</gene>
<evidence type="ECO:0000256" key="3">
    <source>
        <dbReference type="ARBA" id="ARBA00023134"/>
    </source>
</evidence>
<comment type="similarity">
    <text evidence="1 5 7">Belongs to the FtsZ family.</text>
</comment>
<dbReference type="Gene3D" id="3.30.1330.20">
    <property type="entry name" value="Tubulin/FtsZ, C-terminal domain"/>
    <property type="match status" value="1"/>
</dbReference>
<reference evidence="11 12" key="1">
    <citation type="submission" date="2024-05" db="EMBL/GenBank/DDBJ databases">
        <title>Microbispora sp.ZYX-F-249.</title>
        <authorList>
            <person name="Xie H."/>
        </authorList>
    </citation>
    <scope>NUCLEOTIDE SEQUENCE [LARGE SCALE GENOMIC DNA]</scope>
    <source>
        <strain evidence="11 12">ZYX-F-249</strain>
    </source>
</reference>
<evidence type="ECO:0000313" key="11">
    <source>
        <dbReference type="EMBL" id="MEN3538600.1"/>
    </source>
</evidence>
<dbReference type="GO" id="GO:0051301">
    <property type="term" value="P:cell division"/>
    <property type="evidence" value="ECO:0007669"/>
    <property type="project" value="UniProtKB-KW"/>
</dbReference>
<protein>
    <recommendedName>
        <fullName evidence="5 6">Cell division protein FtsZ</fullName>
    </recommendedName>
</protein>
<dbReference type="PROSITE" id="PS01135">
    <property type="entry name" value="FTSZ_2"/>
    <property type="match status" value="1"/>
</dbReference>
<comment type="subunit">
    <text evidence="5">Homodimer. Polymerizes to form a dynamic ring structure in a strictly GTP-dependent manner. Interacts directly with several other division proteins.</text>
</comment>
<keyword evidence="5" id="KW-0963">Cytoplasm</keyword>
<feature type="binding site" evidence="5">
    <location>
        <position position="136"/>
    </location>
    <ligand>
        <name>GTP</name>
        <dbReference type="ChEBI" id="CHEBI:37565"/>
    </ligand>
</feature>
<dbReference type="SMART" id="SM00865">
    <property type="entry name" value="Tubulin_C"/>
    <property type="match status" value="1"/>
</dbReference>
<evidence type="ECO:0000256" key="4">
    <source>
        <dbReference type="ARBA" id="ARBA00023210"/>
    </source>
</evidence>
<evidence type="ECO:0000259" key="10">
    <source>
        <dbReference type="SMART" id="SM00865"/>
    </source>
</evidence>
<dbReference type="InterPro" id="IPR045061">
    <property type="entry name" value="FtsZ/CetZ"/>
</dbReference>
<dbReference type="Pfam" id="PF12327">
    <property type="entry name" value="FtsZ_C"/>
    <property type="match status" value="1"/>
</dbReference>
<feature type="domain" description="Tubulin/FtsZ 2-layer sandwich" evidence="10">
    <location>
        <begin position="204"/>
        <end position="321"/>
    </location>
</feature>
<feature type="region of interest" description="Disordered" evidence="8">
    <location>
        <begin position="315"/>
        <end position="484"/>
    </location>
</feature>
<sequence>MAAPQNYLAVIKVVGIGGGGVNAVNRMIEEGLKGVEFIAINTDAQALLMSDADVKLDVGRELTRGLGAGANPEVGRKAAEDHREEIEEVLKGADMVFVTAGEGGGTGTGGAPVVASIARSLGALTIGVVTRPFSFEGKRRAMQAEAGIETLREEVDTLIVIPNDRLLSISDRQVSVLDAFKAADQVLLSGVQGITDLITTPGLINLDFADVKSVMSGAGSALMGIGHARGDDRSVAAAEMAVSSPLLEASIDGAHGVLLSIAGGSDLGLFEINEAAQLVSNAAAPDANIIFGTVIDDALGDEVRVTVIAAGFDEPAPAKPAAAPLSRPQQSSRPAQAAPAARPASAPAKPEPAQPPVRPVGGTVGAAQPAPAQAQPANAAPPVTQLPVNAHSAPPAPPAQPVSQPVQQAAAAPQAQQADPVTPFPRDAQADGGRDQGATGPLSIPRPAPEPPTPITSRTTQPGPRRPVVFEEQEEELDVPDFLK</sequence>
<feature type="compositionally biased region" description="Low complexity" evidence="8">
    <location>
        <begin position="401"/>
        <end position="418"/>
    </location>
</feature>
<proteinExistence type="inferred from homology"/>